<keyword evidence="1" id="KW-0812">Transmembrane</keyword>
<proteinExistence type="predicted"/>
<keyword evidence="1" id="KW-1133">Transmembrane helix</keyword>
<dbReference type="STRING" id="1168289.GCA_000259075_01176"/>
<name>A0A2T0XH54_9BACT</name>
<dbReference type="AlphaFoldDB" id="A0A2T0XH54"/>
<comment type="caution">
    <text evidence="3">The sequence shown here is derived from an EMBL/GenBank/DDBJ whole genome shotgun (WGS) entry which is preliminary data.</text>
</comment>
<gene>
    <name evidence="3" type="ORF">DFO77_13033</name>
</gene>
<dbReference type="InterPro" id="IPR052336">
    <property type="entry name" value="MlaD_Phospholipid_Transporter"/>
</dbReference>
<evidence type="ECO:0000313" key="4">
    <source>
        <dbReference type="Proteomes" id="UP000252733"/>
    </source>
</evidence>
<dbReference type="Pfam" id="PF02470">
    <property type="entry name" value="MlaD"/>
    <property type="match status" value="1"/>
</dbReference>
<sequence length="415" mass="45628">MIKLKKEYKIAVTVIVALVILIWGLSFLKGKNIFNSGDLYYGVYSRIDGLTEASPIHYHGYKVGSVMEIQFYPDREDRFVVVFSLEKEMALNENTLAQIYNFDLMGAKAVRFVDKGAGAVLMPGDTLKTDIEGGLSAELAPIKNKVENLVVRMDSTLNSLSGVFSNDNNESLEEGMKSFRAMMKNLEQTTATVNASLGNGGALNSTLANIDSVTGQLARQQDNIAATMENVAGFSNQLAQVHLDSLVAGVDSSLTLVNTLLKQAQEGEGSLGLLLSDEGLYYNLMDASANLDRLLADIRHNPGRYLSISAVDFGKDVYLNVSDERAEQQGIVYKVEVASSNEPLDIKNQMVKEKHRIFEDTNGQKYTYTIGHSSSYAEIKGIRDEIIHQFPDAEVVAFKDGKAIRLIKALRQTGE</sequence>
<dbReference type="Proteomes" id="UP000252733">
    <property type="component" value="Unassembled WGS sequence"/>
</dbReference>
<dbReference type="OrthoDB" id="9769132at2"/>
<reference evidence="3 4" key="1">
    <citation type="submission" date="2018-07" db="EMBL/GenBank/DDBJ databases">
        <title>Freshwater and sediment microbial communities from various areas in North America, analyzing microbe dynamics in response to fracking.</title>
        <authorList>
            <person name="Lamendella R."/>
        </authorList>
    </citation>
    <scope>NUCLEOTIDE SEQUENCE [LARGE SCALE GENOMIC DNA]</scope>
    <source>
        <strain evidence="3 4">160A</strain>
    </source>
</reference>
<evidence type="ECO:0000256" key="1">
    <source>
        <dbReference type="SAM" id="Phobius"/>
    </source>
</evidence>
<dbReference type="PANTHER" id="PTHR33371">
    <property type="entry name" value="INTERMEMBRANE PHOSPHOLIPID TRANSPORT SYSTEM BINDING PROTEIN MLAD-RELATED"/>
    <property type="match status" value="1"/>
</dbReference>
<feature type="domain" description="Mce/MlaD" evidence="2">
    <location>
        <begin position="40"/>
        <end position="112"/>
    </location>
</feature>
<dbReference type="InterPro" id="IPR003399">
    <property type="entry name" value="Mce/MlaD"/>
</dbReference>
<evidence type="ECO:0000313" key="3">
    <source>
        <dbReference type="EMBL" id="RCW29215.1"/>
    </source>
</evidence>
<dbReference type="PANTHER" id="PTHR33371:SF4">
    <property type="entry name" value="INTERMEMBRANE PHOSPHOLIPID TRANSPORT SYSTEM BINDING PROTEIN MLAD"/>
    <property type="match status" value="1"/>
</dbReference>
<dbReference type="RefSeq" id="WP_106153467.1">
    <property type="nucleotide sequence ID" value="NZ_PVTS01000010.1"/>
</dbReference>
<protein>
    <submittedName>
        <fullName evidence="3">Phospholipid/cholesterol/gamma-HCH transport system substrate-binding protein</fullName>
    </submittedName>
</protein>
<feature type="transmembrane region" description="Helical" evidence="1">
    <location>
        <begin position="7"/>
        <end position="28"/>
    </location>
</feature>
<dbReference type="EMBL" id="QPIZ01000030">
    <property type="protein sequence ID" value="RCW29215.1"/>
    <property type="molecule type" value="Genomic_DNA"/>
</dbReference>
<organism evidence="3 4">
    <name type="scientific">Marinilabilia salmonicolor</name>
    <dbReference type="NCBI Taxonomy" id="989"/>
    <lineage>
        <taxon>Bacteria</taxon>
        <taxon>Pseudomonadati</taxon>
        <taxon>Bacteroidota</taxon>
        <taxon>Bacteroidia</taxon>
        <taxon>Marinilabiliales</taxon>
        <taxon>Marinilabiliaceae</taxon>
        <taxon>Marinilabilia</taxon>
    </lineage>
</organism>
<accession>A0A2T0XH54</accession>
<evidence type="ECO:0000259" key="2">
    <source>
        <dbReference type="Pfam" id="PF02470"/>
    </source>
</evidence>
<keyword evidence="1" id="KW-0472">Membrane</keyword>
<keyword evidence="4" id="KW-1185">Reference proteome</keyword>